<name>A0A0D0BJ24_9AGAM</name>
<dbReference type="InParanoid" id="A0A0D0BJ24"/>
<accession>A0A0D0BJ24</accession>
<dbReference type="EMBL" id="KN835217">
    <property type="protein sequence ID" value="KIK43248.1"/>
    <property type="molecule type" value="Genomic_DNA"/>
</dbReference>
<dbReference type="HOGENOM" id="CLU_2456284_0_0_1"/>
<reference evidence="2" key="2">
    <citation type="submission" date="2015-01" db="EMBL/GenBank/DDBJ databases">
        <title>Evolutionary Origins and Diversification of the Mycorrhizal Mutualists.</title>
        <authorList>
            <consortium name="DOE Joint Genome Institute"/>
            <consortium name="Mycorrhizal Genomics Consortium"/>
            <person name="Kohler A."/>
            <person name="Kuo A."/>
            <person name="Nagy L.G."/>
            <person name="Floudas D."/>
            <person name="Copeland A."/>
            <person name="Barry K.W."/>
            <person name="Cichocki N."/>
            <person name="Veneault-Fourrey C."/>
            <person name="LaButti K."/>
            <person name="Lindquist E.A."/>
            <person name="Lipzen A."/>
            <person name="Lundell T."/>
            <person name="Morin E."/>
            <person name="Murat C."/>
            <person name="Riley R."/>
            <person name="Ohm R."/>
            <person name="Sun H."/>
            <person name="Tunlid A."/>
            <person name="Henrissat B."/>
            <person name="Grigoriev I.V."/>
            <person name="Hibbett D.S."/>
            <person name="Martin F."/>
        </authorList>
    </citation>
    <scope>NUCLEOTIDE SEQUENCE [LARGE SCALE GENOMIC DNA]</scope>
    <source>
        <strain evidence="2">UH-Slu-Lm8-n1</strain>
    </source>
</reference>
<keyword evidence="2" id="KW-1185">Reference proteome</keyword>
<dbReference type="Proteomes" id="UP000054485">
    <property type="component" value="Unassembled WGS sequence"/>
</dbReference>
<dbReference type="AlphaFoldDB" id="A0A0D0BJ24"/>
<protein>
    <submittedName>
        <fullName evidence="1">Uncharacterized protein</fullName>
    </submittedName>
</protein>
<organism evidence="1 2">
    <name type="scientific">Suillus luteus UH-Slu-Lm8-n1</name>
    <dbReference type="NCBI Taxonomy" id="930992"/>
    <lineage>
        <taxon>Eukaryota</taxon>
        <taxon>Fungi</taxon>
        <taxon>Dikarya</taxon>
        <taxon>Basidiomycota</taxon>
        <taxon>Agaricomycotina</taxon>
        <taxon>Agaricomycetes</taxon>
        <taxon>Agaricomycetidae</taxon>
        <taxon>Boletales</taxon>
        <taxon>Suillineae</taxon>
        <taxon>Suillaceae</taxon>
        <taxon>Suillus</taxon>
    </lineage>
</organism>
<sequence length="89" mass="9646">MAHSPTDKLSMPSTPVYFSGRSASACIAYLPCYVLSRNDYLFSPVEVCLGRLTLCHLSNHSTYGNIAHVTHAQLTSTHLVPACPPPNSK</sequence>
<gene>
    <name evidence="1" type="ORF">CY34DRAFT_721422</name>
</gene>
<evidence type="ECO:0000313" key="1">
    <source>
        <dbReference type="EMBL" id="KIK43248.1"/>
    </source>
</evidence>
<evidence type="ECO:0000313" key="2">
    <source>
        <dbReference type="Proteomes" id="UP000054485"/>
    </source>
</evidence>
<reference evidence="1 2" key="1">
    <citation type="submission" date="2014-04" db="EMBL/GenBank/DDBJ databases">
        <authorList>
            <consortium name="DOE Joint Genome Institute"/>
            <person name="Kuo A."/>
            <person name="Ruytinx J."/>
            <person name="Rineau F."/>
            <person name="Colpaert J."/>
            <person name="Kohler A."/>
            <person name="Nagy L.G."/>
            <person name="Floudas D."/>
            <person name="Copeland A."/>
            <person name="Barry K.W."/>
            <person name="Cichocki N."/>
            <person name="Veneault-Fourrey C."/>
            <person name="LaButti K."/>
            <person name="Lindquist E.A."/>
            <person name="Lipzen A."/>
            <person name="Lundell T."/>
            <person name="Morin E."/>
            <person name="Murat C."/>
            <person name="Sun H."/>
            <person name="Tunlid A."/>
            <person name="Henrissat B."/>
            <person name="Grigoriev I.V."/>
            <person name="Hibbett D.S."/>
            <person name="Martin F."/>
            <person name="Nordberg H.P."/>
            <person name="Cantor M.N."/>
            <person name="Hua S.X."/>
        </authorList>
    </citation>
    <scope>NUCLEOTIDE SEQUENCE [LARGE SCALE GENOMIC DNA]</scope>
    <source>
        <strain evidence="1 2">UH-Slu-Lm8-n1</strain>
    </source>
</reference>
<proteinExistence type="predicted"/>